<sequence length="75" mass="8121">MILYGVLLLVGLAAAGEQRWDHHEVGHKEHCGVKGVGPGYAKSHLDLDTKRKNSSVEVAEPTATQSTRIKKNGET</sequence>
<gene>
    <name evidence="3" type="ORF">M513_07364</name>
</gene>
<evidence type="ECO:0000313" key="3">
    <source>
        <dbReference type="EMBL" id="KFD51837.1"/>
    </source>
</evidence>
<keyword evidence="4" id="KW-1185">Reference proteome</keyword>
<dbReference type="Proteomes" id="UP000030764">
    <property type="component" value="Unassembled WGS sequence"/>
</dbReference>
<feature type="signal peptide" evidence="2">
    <location>
        <begin position="1"/>
        <end position="15"/>
    </location>
</feature>
<organism evidence="3 4">
    <name type="scientific">Trichuris suis</name>
    <name type="common">pig whipworm</name>
    <dbReference type="NCBI Taxonomy" id="68888"/>
    <lineage>
        <taxon>Eukaryota</taxon>
        <taxon>Metazoa</taxon>
        <taxon>Ecdysozoa</taxon>
        <taxon>Nematoda</taxon>
        <taxon>Enoplea</taxon>
        <taxon>Dorylaimia</taxon>
        <taxon>Trichinellida</taxon>
        <taxon>Trichuridae</taxon>
        <taxon>Trichuris</taxon>
    </lineage>
</organism>
<accession>A0A085M3P1</accession>
<evidence type="ECO:0000313" key="4">
    <source>
        <dbReference type="Proteomes" id="UP000030764"/>
    </source>
</evidence>
<keyword evidence="2" id="KW-0732">Signal</keyword>
<dbReference type="AlphaFoldDB" id="A0A085M3P1"/>
<name>A0A085M3P1_9BILA</name>
<feature type="region of interest" description="Disordered" evidence="1">
    <location>
        <begin position="51"/>
        <end position="75"/>
    </location>
</feature>
<proteinExistence type="predicted"/>
<evidence type="ECO:0000256" key="1">
    <source>
        <dbReference type="SAM" id="MobiDB-lite"/>
    </source>
</evidence>
<feature type="chain" id="PRO_5013198240" evidence="2">
    <location>
        <begin position="16"/>
        <end position="75"/>
    </location>
</feature>
<reference evidence="3 4" key="1">
    <citation type="journal article" date="2014" name="Nat. Genet.">
        <title>Genome and transcriptome of the porcine whipworm Trichuris suis.</title>
        <authorList>
            <person name="Jex A.R."/>
            <person name="Nejsum P."/>
            <person name="Schwarz E.M."/>
            <person name="Hu L."/>
            <person name="Young N.D."/>
            <person name="Hall R.S."/>
            <person name="Korhonen P.K."/>
            <person name="Liao S."/>
            <person name="Thamsborg S."/>
            <person name="Xia J."/>
            <person name="Xu P."/>
            <person name="Wang S."/>
            <person name="Scheerlinck J.P."/>
            <person name="Hofmann A."/>
            <person name="Sternberg P.W."/>
            <person name="Wang J."/>
            <person name="Gasser R.B."/>
        </authorList>
    </citation>
    <scope>NUCLEOTIDE SEQUENCE [LARGE SCALE GENOMIC DNA]</scope>
    <source>
        <strain evidence="3">DCEP-RM93M</strain>
    </source>
</reference>
<protein>
    <submittedName>
        <fullName evidence="3">Uncharacterized protein</fullName>
    </submittedName>
</protein>
<evidence type="ECO:0000256" key="2">
    <source>
        <dbReference type="SAM" id="SignalP"/>
    </source>
</evidence>
<dbReference type="EMBL" id="KL363235">
    <property type="protein sequence ID" value="KFD51837.1"/>
    <property type="molecule type" value="Genomic_DNA"/>
</dbReference>